<feature type="transmembrane region" description="Helical" evidence="13">
    <location>
        <begin position="386"/>
        <end position="411"/>
    </location>
</feature>
<feature type="transmembrane region" description="Helical" evidence="13">
    <location>
        <begin position="285"/>
        <end position="304"/>
    </location>
</feature>
<evidence type="ECO:0000256" key="4">
    <source>
        <dbReference type="ARBA" id="ARBA00022692"/>
    </source>
</evidence>
<feature type="transmembrane region" description="Helical" evidence="13">
    <location>
        <begin position="12"/>
        <end position="32"/>
    </location>
</feature>
<dbReference type="InterPro" id="IPR018083">
    <property type="entry name" value="Sterol_reductase_CS"/>
</dbReference>
<evidence type="ECO:0000256" key="12">
    <source>
        <dbReference type="ARBA" id="ARBA00023221"/>
    </source>
</evidence>
<dbReference type="AlphaFoldDB" id="A0A8H4N290"/>
<protein>
    <recommendedName>
        <fullName evidence="13">Delta(14)-sterol reductase</fullName>
    </recommendedName>
    <alternativeName>
        <fullName evidence="13">C-14 sterol reductase</fullName>
    </alternativeName>
    <alternativeName>
        <fullName evidence="13">Sterol C14-reductase</fullName>
    </alternativeName>
</protein>
<evidence type="ECO:0000256" key="2">
    <source>
        <dbReference type="ARBA" id="ARBA00005402"/>
    </source>
</evidence>
<dbReference type="EMBL" id="WWBZ02000051">
    <property type="protein sequence ID" value="KAF4304468.1"/>
    <property type="molecule type" value="Genomic_DNA"/>
</dbReference>
<comment type="similarity">
    <text evidence="2 13">Belongs to the ERG4/ERG24 family.</text>
</comment>
<organism evidence="14 15">
    <name type="scientific">Botryosphaeria dothidea</name>
    <dbReference type="NCBI Taxonomy" id="55169"/>
    <lineage>
        <taxon>Eukaryota</taxon>
        <taxon>Fungi</taxon>
        <taxon>Dikarya</taxon>
        <taxon>Ascomycota</taxon>
        <taxon>Pezizomycotina</taxon>
        <taxon>Dothideomycetes</taxon>
        <taxon>Dothideomycetes incertae sedis</taxon>
        <taxon>Botryosphaeriales</taxon>
        <taxon>Botryosphaeriaceae</taxon>
        <taxon>Botryosphaeria</taxon>
    </lineage>
</organism>
<keyword evidence="5 13" id="KW-0752">Steroid biosynthesis</keyword>
<evidence type="ECO:0000256" key="9">
    <source>
        <dbReference type="ARBA" id="ARBA00023098"/>
    </source>
</evidence>
<dbReference type="PROSITE" id="PS01018">
    <property type="entry name" value="STEROL_REDUCT_2"/>
    <property type="match status" value="1"/>
</dbReference>
<dbReference type="PANTHER" id="PTHR21257:SF52">
    <property type="entry name" value="DELTA(14)-STEROL REDUCTASE TM7SF2"/>
    <property type="match status" value="1"/>
</dbReference>
<feature type="transmembrane region" description="Helical" evidence="13">
    <location>
        <begin position="72"/>
        <end position="90"/>
    </location>
</feature>
<keyword evidence="10 13" id="KW-0472">Membrane</keyword>
<dbReference type="PANTHER" id="PTHR21257">
    <property type="entry name" value="DELTA(14)-STEROL REDUCTASE"/>
    <property type="match status" value="1"/>
</dbReference>
<comment type="caution">
    <text evidence="14">The sequence shown here is derived from an EMBL/GenBank/DDBJ whole genome shotgun (WGS) entry which is preliminary data.</text>
</comment>
<gene>
    <name evidence="14" type="ORF">GTA08_BOTSDO07517</name>
</gene>
<feature type="transmembrane region" description="Helical" evidence="13">
    <location>
        <begin position="431"/>
        <end position="449"/>
    </location>
</feature>
<dbReference type="GO" id="GO:0050613">
    <property type="term" value="F:Delta14-sterol reductase activity"/>
    <property type="evidence" value="ECO:0007669"/>
    <property type="project" value="TreeGrafter"/>
</dbReference>
<proteinExistence type="inferred from homology"/>
<comment type="subcellular location">
    <subcellularLocation>
        <location evidence="1">Membrane</location>
        <topology evidence="1">Multi-pass membrane protein</topology>
    </subcellularLocation>
</comment>
<keyword evidence="4 13" id="KW-0812">Transmembrane</keyword>
<evidence type="ECO:0000256" key="11">
    <source>
        <dbReference type="ARBA" id="ARBA00023166"/>
    </source>
</evidence>
<dbReference type="Pfam" id="PF01222">
    <property type="entry name" value="ERG4_ERG24"/>
    <property type="match status" value="1"/>
</dbReference>
<evidence type="ECO:0000256" key="6">
    <source>
        <dbReference type="ARBA" id="ARBA00022989"/>
    </source>
</evidence>
<keyword evidence="15" id="KW-1185">Reference proteome</keyword>
<keyword evidence="8 13" id="KW-0756">Sterol biosynthesis</keyword>
<evidence type="ECO:0000313" key="15">
    <source>
        <dbReference type="Proteomes" id="UP000572817"/>
    </source>
</evidence>
<feature type="transmembrane region" description="Helical" evidence="13">
    <location>
        <begin position="149"/>
        <end position="169"/>
    </location>
</feature>
<keyword evidence="11 13" id="KW-1207">Sterol metabolism</keyword>
<dbReference type="OrthoDB" id="10262235at2759"/>
<evidence type="ECO:0000256" key="8">
    <source>
        <dbReference type="ARBA" id="ARBA00023011"/>
    </source>
</evidence>
<evidence type="ECO:0000256" key="5">
    <source>
        <dbReference type="ARBA" id="ARBA00022955"/>
    </source>
</evidence>
<dbReference type="PROSITE" id="PS01017">
    <property type="entry name" value="STEROL_REDUCT_1"/>
    <property type="match status" value="1"/>
</dbReference>
<dbReference type="Gene3D" id="1.20.120.1630">
    <property type="match status" value="1"/>
</dbReference>
<keyword evidence="9 13" id="KW-0443">Lipid metabolism</keyword>
<reference evidence="14" key="1">
    <citation type="submission" date="2020-04" db="EMBL/GenBank/DDBJ databases">
        <title>Genome Assembly and Annotation of Botryosphaeria dothidea sdau 11-99, a Latent Pathogen of Apple Fruit Ring Rot in China.</title>
        <authorList>
            <person name="Yu C."/>
            <person name="Diao Y."/>
            <person name="Lu Q."/>
            <person name="Zhao J."/>
            <person name="Cui S."/>
            <person name="Peng C."/>
            <person name="He B."/>
            <person name="Liu H."/>
        </authorList>
    </citation>
    <scope>NUCLEOTIDE SEQUENCE [LARGE SCALE GENOMIC DNA]</scope>
    <source>
        <strain evidence="14">Sdau11-99</strain>
    </source>
</reference>
<keyword evidence="6 13" id="KW-1133">Transmembrane helix</keyword>
<accession>A0A8H4N290</accession>
<name>A0A8H4N290_9PEZI</name>
<evidence type="ECO:0000256" key="10">
    <source>
        <dbReference type="ARBA" id="ARBA00023136"/>
    </source>
</evidence>
<keyword evidence="7 13" id="KW-0560">Oxidoreductase</keyword>
<dbReference type="InterPro" id="IPR001171">
    <property type="entry name" value="ERG24_DHCR-like"/>
</dbReference>
<evidence type="ECO:0000313" key="14">
    <source>
        <dbReference type="EMBL" id="KAF4304468.1"/>
    </source>
</evidence>
<evidence type="ECO:0000256" key="1">
    <source>
        <dbReference type="ARBA" id="ARBA00004141"/>
    </source>
</evidence>
<feature type="transmembrane region" description="Helical" evidence="13">
    <location>
        <begin position="316"/>
        <end position="338"/>
    </location>
</feature>
<dbReference type="GO" id="GO:0005789">
    <property type="term" value="C:endoplasmic reticulum membrane"/>
    <property type="evidence" value="ECO:0007669"/>
    <property type="project" value="TreeGrafter"/>
</dbReference>
<evidence type="ECO:0000256" key="3">
    <source>
        <dbReference type="ARBA" id="ARBA00022516"/>
    </source>
</evidence>
<dbReference type="Proteomes" id="UP000572817">
    <property type="component" value="Unassembled WGS sequence"/>
</dbReference>
<keyword evidence="3 13" id="KW-0444">Lipid biosynthesis</keyword>
<dbReference type="GO" id="GO:0006696">
    <property type="term" value="P:ergosterol biosynthetic process"/>
    <property type="evidence" value="ECO:0007669"/>
    <property type="project" value="TreeGrafter"/>
</dbReference>
<keyword evidence="12 13" id="KW-0753">Steroid metabolism</keyword>
<evidence type="ECO:0000256" key="13">
    <source>
        <dbReference type="RuleBase" id="RU369120"/>
    </source>
</evidence>
<sequence length="483" mass="54016">MAVSTGIEYEFGGPFGAAAITFGLPIILYIFAFGCNDVAGCPVPSVLDPRSLSWEKLASETGWPEGGIYDLFSWKATSVVIGYYSLSLILDRILPAKEVYGTKLVYHGRPLIYRLNGFSSSVVQLAACAIGTYLHGADFFVWTYITDNYLQILTANILIAFALSIFVYIRSFSVDTRYPNPDLRELAAGGNTGNVFYDFYIGRELNPRITLPLFGKIDIKTWCEMRPGLLGWLLLDLAFVAQQHRNYGHASDSIVFTAAVQGWYVLAGQWSEAGLLTMLDVTTDGFGFMLCFGDLVWVPFLYSTQCRYLAAHPVQLGWTGVGAVAAVFALGLCIFRAANAQKNVFRTKPEHPSVAGLSYIQTKRGTRLLTAGWWGMSRHINYFGDWLQSLPFSLPTGLAGYTILPAGGAAATDHVFKMLDGREVVQGDSKGWGVLFTYFYVLYFAILLMHRERRDDAMCAKKYGEDWEKYKKMVRWRILPWIY</sequence>
<feature type="transmembrane region" description="Helical" evidence="13">
    <location>
        <begin position="111"/>
        <end position="134"/>
    </location>
</feature>
<evidence type="ECO:0000256" key="7">
    <source>
        <dbReference type="ARBA" id="ARBA00023002"/>
    </source>
</evidence>